<dbReference type="PROSITE" id="PS50088">
    <property type="entry name" value="ANK_REPEAT"/>
    <property type="match status" value="1"/>
</dbReference>
<proteinExistence type="predicted"/>
<evidence type="ECO:0000256" key="2">
    <source>
        <dbReference type="PROSITE-ProRule" id="PRU00023"/>
    </source>
</evidence>
<dbReference type="PROSITE" id="PS50837">
    <property type="entry name" value="NACHT"/>
    <property type="match status" value="1"/>
</dbReference>
<dbReference type="Pfam" id="PF24883">
    <property type="entry name" value="NPHP3_N"/>
    <property type="match status" value="1"/>
</dbReference>
<dbReference type="SMART" id="SM00355">
    <property type="entry name" value="ZnF_C2H2"/>
    <property type="match status" value="2"/>
</dbReference>
<accession>A0ABR2UYU1</accession>
<dbReference type="PROSITE" id="PS50297">
    <property type="entry name" value="ANK_REP_REGION"/>
    <property type="match status" value="1"/>
</dbReference>
<evidence type="ECO:0000313" key="4">
    <source>
        <dbReference type="EMBL" id="KAK9419854.1"/>
    </source>
</evidence>
<dbReference type="SUPFAM" id="SSF48403">
    <property type="entry name" value="Ankyrin repeat"/>
    <property type="match status" value="1"/>
</dbReference>
<dbReference type="InterPro" id="IPR056125">
    <property type="entry name" value="DUF7708"/>
</dbReference>
<keyword evidence="2" id="KW-0040">ANK repeat</keyword>
<dbReference type="SUPFAM" id="SSF52540">
    <property type="entry name" value="P-loop containing nucleoside triphosphate hydrolases"/>
    <property type="match status" value="1"/>
</dbReference>
<organism evidence="4 5">
    <name type="scientific">Seiridium unicorne</name>
    <dbReference type="NCBI Taxonomy" id="138068"/>
    <lineage>
        <taxon>Eukaryota</taxon>
        <taxon>Fungi</taxon>
        <taxon>Dikarya</taxon>
        <taxon>Ascomycota</taxon>
        <taxon>Pezizomycotina</taxon>
        <taxon>Sordariomycetes</taxon>
        <taxon>Xylariomycetidae</taxon>
        <taxon>Amphisphaeriales</taxon>
        <taxon>Sporocadaceae</taxon>
        <taxon>Seiridium</taxon>
    </lineage>
</organism>
<feature type="repeat" description="ANK" evidence="2">
    <location>
        <begin position="1189"/>
        <end position="1213"/>
    </location>
</feature>
<protein>
    <submittedName>
        <fullName evidence="4">NACHT domain-containing protein</fullName>
    </submittedName>
</protein>
<dbReference type="Proteomes" id="UP001408356">
    <property type="component" value="Unassembled WGS sequence"/>
</dbReference>
<sequence>MIPPRNSLDKAIDRFRRGLTPDQLQQFAASSVDDVVNKIEEIQLQHGSQKKLRNLSRLSKFIEALTEIEKLVQIFLNVSEVVAFVWGPIKLVLMVASTKIDTLEFLLDTYVELGELIPHLRQYDQLFRASPSVLEILERYFEDILRFHHNALRVFSRSGWRTFFDSAWKTFRTEFKPIVESLKRHRALLSDERLNAAVMEVQHTRSQTLAALKDSSVHADQHFEDLSRQVQEVYTQISHQIYNIKQKADENVEKERTETIRKEIRVLTQKLNPPDCEADQQIASEHRHPRSGDWILREPSFLRWSGSQSPPSTILYIHGMPGAGKTILASKIISHLRQAADAGLARCLFFYFKQRDDTKQSLSHMLRSFLIQLLVQDPTLVEASYERFCSASNAEGRTNLANLKEWTLELLKSQKECYIVLDGLDECHDDRQPAGEAKRILDWLLGDVLPESMKQQSTVRLLVTGQRDGLLDKMLSKYSIIGLDTVSAHLDDILTFTKSHASGIRERFELDDSEERELVKKVTEASNGMFLYTTVVMGNLLDQGSAAELYEELMVKLPAGLNEAYGRVAARVLDSPLRHQTKRQAASNILRWMTCTVRPLKWREIQTLFCLDAKEGSCNPRNRRVDDCKTLCGSFVDTEHGYGSIEEFEPSIHFVHDTARRYLINSGRVDLARENASMAIYSMQYLASFPLGNDQSREAIINTAVSGYYGLLDYTVSSWQHHIDKALSEKDHLSMTDAVNLQDALKTFLEIHKIDTPDQNAAVLDESADTMSKLTNEKHRDYIQALESRCSSIRKIIETIQPKLLGTAEQKSFLALNGKPRFKCSKPQCRMFFEGFSSRTSRDEHINKHEMQFFCSKDSCPHRALGFSSRPGLERHVMASHAPELDLNTVFPSHHEKDSNIFSACSSGNISRVKLLVSQGVEPTSAKRTQGGLSTIVLAARNRHFHVCEYLVTQGCRVYQALQEGNPALTALGEAIRLCDLDFFHKLVGLTTKEETHAFIQGPQLKSHIAAAIVSGTQEIMEELRSWETTRQQRLRSSDIFRSAVATRGINRSGTDLYELFFADLEAGVRLGILYSCDARVNNLLHDACSIDNETAVAFSLRHMYKAHLNHKNSGGRTPLVYAMTYSCWKAARVLMKSNAGIDITAVSLEGMNVLHILCDSIPLVDDVVELIDSVLAKAPDLVNLQSSSGATPLHLAVDRGFAERVSKLLESGLCDLSLKNSNGDTVLDLANKSTGVDKEEILTLLHLARTKR</sequence>
<dbReference type="PANTHER" id="PTHR10039:SF14">
    <property type="entry name" value="NACHT DOMAIN-CONTAINING PROTEIN"/>
    <property type="match status" value="1"/>
</dbReference>
<feature type="domain" description="NACHT" evidence="3">
    <location>
        <begin position="313"/>
        <end position="476"/>
    </location>
</feature>
<dbReference type="Pfam" id="PF00023">
    <property type="entry name" value="Ank"/>
    <property type="match status" value="1"/>
</dbReference>
<dbReference type="InterPro" id="IPR007111">
    <property type="entry name" value="NACHT_NTPase"/>
</dbReference>
<evidence type="ECO:0000313" key="5">
    <source>
        <dbReference type="Proteomes" id="UP001408356"/>
    </source>
</evidence>
<dbReference type="InterPro" id="IPR027417">
    <property type="entry name" value="P-loop_NTPase"/>
</dbReference>
<dbReference type="InterPro" id="IPR036770">
    <property type="entry name" value="Ankyrin_rpt-contain_sf"/>
</dbReference>
<dbReference type="InterPro" id="IPR002110">
    <property type="entry name" value="Ankyrin_rpt"/>
</dbReference>
<dbReference type="InterPro" id="IPR013087">
    <property type="entry name" value="Znf_C2H2_type"/>
</dbReference>
<dbReference type="Gene3D" id="1.25.40.20">
    <property type="entry name" value="Ankyrin repeat-containing domain"/>
    <property type="match status" value="2"/>
</dbReference>
<gene>
    <name evidence="4" type="ORF">SUNI508_06860</name>
</gene>
<reference evidence="4 5" key="1">
    <citation type="journal article" date="2024" name="J. Plant Pathol.">
        <title>Sequence and assembly of the genome of Seiridium unicorne, isolate CBS 538.82, causal agent of cypress canker disease.</title>
        <authorList>
            <person name="Scali E."/>
            <person name="Rocca G.D."/>
            <person name="Danti R."/>
            <person name="Garbelotto M."/>
            <person name="Barberini S."/>
            <person name="Baroncelli R."/>
            <person name="Emiliani G."/>
        </authorList>
    </citation>
    <scope>NUCLEOTIDE SEQUENCE [LARGE SCALE GENOMIC DNA]</scope>
    <source>
        <strain evidence="4 5">BM-138-508</strain>
    </source>
</reference>
<dbReference type="InterPro" id="IPR054471">
    <property type="entry name" value="GPIID_WHD"/>
</dbReference>
<keyword evidence="5" id="KW-1185">Reference proteome</keyword>
<dbReference type="Gene3D" id="3.40.50.300">
    <property type="entry name" value="P-loop containing nucleotide triphosphate hydrolases"/>
    <property type="match status" value="1"/>
</dbReference>
<dbReference type="SMART" id="SM00248">
    <property type="entry name" value="ANK"/>
    <property type="match status" value="5"/>
</dbReference>
<dbReference type="EMBL" id="JARVKF010000279">
    <property type="protein sequence ID" value="KAK9419854.1"/>
    <property type="molecule type" value="Genomic_DNA"/>
</dbReference>
<name>A0ABR2UYU1_9PEZI</name>
<dbReference type="Pfam" id="PF24809">
    <property type="entry name" value="DUF7708"/>
    <property type="match status" value="1"/>
</dbReference>
<dbReference type="PANTHER" id="PTHR10039">
    <property type="entry name" value="AMELOGENIN"/>
    <property type="match status" value="1"/>
</dbReference>
<keyword evidence="1" id="KW-0677">Repeat</keyword>
<evidence type="ECO:0000256" key="1">
    <source>
        <dbReference type="ARBA" id="ARBA00022737"/>
    </source>
</evidence>
<comment type="caution">
    <text evidence="4">The sequence shown here is derived from an EMBL/GenBank/DDBJ whole genome shotgun (WGS) entry which is preliminary data.</text>
</comment>
<evidence type="ECO:0000259" key="3">
    <source>
        <dbReference type="PROSITE" id="PS50837"/>
    </source>
</evidence>
<dbReference type="Pfam" id="PF22939">
    <property type="entry name" value="WHD_GPIID"/>
    <property type="match status" value="1"/>
</dbReference>
<dbReference type="InterPro" id="IPR056884">
    <property type="entry name" value="NPHP3-like_N"/>
</dbReference>